<dbReference type="EMBL" id="CAXKWB010001850">
    <property type="protein sequence ID" value="CAL4065656.1"/>
    <property type="molecule type" value="Genomic_DNA"/>
</dbReference>
<dbReference type="GO" id="GO:0030414">
    <property type="term" value="F:peptidase inhibitor activity"/>
    <property type="evidence" value="ECO:0007669"/>
    <property type="project" value="InterPro"/>
</dbReference>
<dbReference type="InterPro" id="IPR036645">
    <property type="entry name" value="Elafin-like_sf"/>
</dbReference>
<dbReference type="Gene3D" id="4.10.75.10">
    <property type="entry name" value="Elafin-like"/>
    <property type="match status" value="1"/>
</dbReference>
<sequence>MTSGLPNPLDADGFHRVPDFDTVNSLFTTVVEPGPSLSTNPLVNAQQFPQLVPGLRSGLQAAVGSSHLGVVSNVSPNLRQITENVGACLYWCHTNQGQVYCCEDDRQNPHVPIPKPGKCPDTFNSAGLQSCRIDVQCPGADKCCIDPNSVQQRACVAPIPLEKLKQ</sequence>
<dbReference type="AlphaFoldDB" id="A0AAV2PY89"/>
<evidence type="ECO:0000259" key="1">
    <source>
        <dbReference type="PROSITE" id="PS51390"/>
    </source>
</evidence>
<reference evidence="2 3" key="1">
    <citation type="submission" date="2024-05" db="EMBL/GenBank/DDBJ databases">
        <authorList>
            <person name="Wallberg A."/>
        </authorList>
    </citation>
    <scope>NUCLEOTIDE SEQUENCE [LARGE SCALE GENOMIC DNA]</scope>
</reference>
<dbReference type="InterPro" id="IPR008197">
    <property type="entry name" value="WAP_dom"/>
</dbReference>
<evidence type="ECO:0000313" key="2">
    <source>
        <dbReference type="EMBL" id="CAL4065656.1"/>
    </source>
</evidence>
<dbReference type="PROSITE" id="PS51390">
    <property type="entry name" value="WAP"/>
    <property type="match status" value="1"/>
</dbReference>
<dbReference type="SUPFAM" id="SSF57256">
    <property type="entry name" value="Elafin-like"/>
    <property type="match status" value="1"/>
</dbReference>
<dbReference type="Pfam" id="PF00095">
    <property type="entry name" value="WAP"/>
    <property type="match status" value="1"/>
</dbReference>
<dbReference type="GO" id="GO:0005576">
    <property type="term" value="C:extracellular region"/>
    <property type="evidence" value="ECO:0007669"/>
    <property type="project" value="InterPro"/>
</dbReference>
<organism evidence="2 3">
    <name type="scientific">Meganyctiphanes norvegica</name>
    <name type="common">Northern krill</name>
    <name type="synonym">Thysanopoda norvegica</name>
    <dbReference type="NCBI Taxonomy" id="48144"/>
    <lineage>
        <taxon>Eukaryota</taxon>
        <taxon>Metazoa</taxon>
        <taxon>Ecdysozoa</taxon>
        <taxon>Arthropoda</taxon>
        <taxon>Crustacea</taxon>
        <taxon>Multicrustacea</taxon>
        <taxon>Malacostraca</taxon>
        <taxon>Eumalacostraca</taxon>
        <taxon>Eucarida</taxon>
        <taxon>Euphausiacea</taxon>
        <taxon>Euphausiidae</taxon>
        <taxon>Meganyctiphanes</taxon>
    </lineage>
</organism>
<name>A0AAV2PY89_MEGNR</name>
<accession>A0AAV2PY89</accession>
<keyword evidence="3" id="KW-1185">Reference proteome</keyword>
<gene>
    <name evidence="2" type="ORF">MNOR_LOCUS4945</name>
</gene>
<proteinExistence type="predicted"/>
<comment type="caution">
    <text evidence="2">The sequence shown here is derived from an EMBL/GenBank/DDBJ whole genome shotgun (WGS) entry which is preliminary data.</text>
</comment>
<protein>
    <recommendedName>
        <fullName evidence="1">WAP domain-containing protein</fullName>
    </recommendedName>
</protein>
<feature type="domain" description="WAP" evidence="1">
    <location>
        <begin position="112"/>
        <end position="159"/>
    </location>
</feature>
<dbReference type="Proteomes" id="UP001497623">
    <property type="component" value="Unassembled WGS sequence"/>
</dbReference>
<evidence type="ECO:0000313" key="3">
    <source>
        <dbReference type="Proteomes" id="UP001497623"/>
    </source>
</evidence>